<keyword evidence="2" id="KW-1185">Reference proteome</keyword>
<name>A0ACC1JWB4_9FUNG</name>
<gene>
    <name evidence="1" type="primary">ARHGAP42</name>
    <name evidence="1" type="ORF">IWQ57_003574</name>
</gene>
<evidence type="ECO:0000313" key="2">
    <source>
        <dbReference type="Proteomes" id="UP001140234"/>
    </source>
</evidence>
<proteinExistence type="predicted"/>
<evidence type="ECO:0000313" key="1">
    <source>
        <dbReference type="EMBL" id="KAJ2768354.1"/>
    </source>
</evidence>
<dbReference type="EMBL" id="JANBUJ010001196">
    <property type="protein sequence ID" value="KAJ2768354.1"/>
    <property type="molecule type" value="Genomic_DNA"/>
</dbReference>
<sequence>MRAKALYACQAENAGEVSFAADQVLVNVRYSNEDGWLEGTVQATGRRGLFPAVYTELAPETGDDVALLRRLQADGLLSSAAQLEAFRGDLDGSGASSRDVTHSYKSS</sequence>
<accession>A0ACC1JWB4</accession>
<protein>
    <submittedName>
        <fullName evidence="1">Rho GTPase-activating protein 42</fullName>
    </submittedName>
</protein>
<dbReference type="Proteomes" id="UP001140234">
    <property type="component" value="Unassembled WGS sequence"/>
</dbReference>
<reference evidence="1" key="1">
    <citation type="submission" date="2022-07" db="EMBL/GenBank/DDBJ databases">
        <title>Phylogenomic reconstructions and comparative analyses of Kickxellomycotina fungi.</title>
        <authorList>
            <person name="Reynolds N.K."/>
            <person name="Stajich J.E."/>
            <person name="Barry K."/>
            <person name="Grigoriev I.V."/>
            <person name="Crous P."/>
            <person name="Smith M.E."/>
        </authorList>
    </citation>
    <scope>NUCLEOTIDE SEQUENCE</scope>
    <source>
        <strain evidence="1">CBS 109366</strain>
    </source>
</reference>
<comment type="caution">
    <text evidence="1">The sequence shown here is derived from an EMBL/GenBank/DDBJ whole genome shotgun (WGS) entry which is preliminary data.</text>
</comment>
<organism evidence="1 2">
    <name type="scientific">Coemansia nantahalensis</name>
    <dbReference type="NCBI Taxonomy" id="2789366"/>
    <lineage>
        <taxon>Eukaryota</taxon>
        <taxon>Fungi</taxon>
        <taxon>Fungi incertae sedis</taxon>
        <taxon>Zoopagomycota</taxon>
        <taxon>Kickxellomycotina</taxon>
        <taxon>Kickxellomycetes</taxon>
        <taxon>Kickxellales</taxon>
        <taxon>Kickxellaceae</taxon>
        <taxon>Coemansia</taxon>
    </lineage>
</organism>
<feature type="non-terminal residue" evidence="1">
    <location>
        <position position="107"/>
    </location>
</feature>